<protein>
    <recommendedName>
        <fullName evidence="6">Core-binding (CB) domain-containing protein</fullName>
    </recommendedName>
</protein>
<dbReference type="Gene3D" id="1.10.150.130">
    <property type="match status" value="1"/>
</dbReference>
<dbReference type="Gene3D" id="1.10.443.10">
    <property type="entry name" value="Intergrase catalytic core"/>
    <property type="match status" value="1"/>
</dbReference>
<accession>A0A3N4MLA2</accession>
<evidence type="ECO:0000313" key="7">
    <source>
        <dbReference type="EMBL" id="RPD42846.1"/>
    </source>
</evidence>
<keyword evidence="8" id="KW-1185">Reference proteome</keyword>
<keyword evidence="2 4" id="KW-0238">DNA-binding</keyword>
<feature type="region of interest" description="Disordered" evidence="5">
    <location>
        <begin position="296"/>
        <end position="319"/>
    </location>
</feature>
<feature type="domain" description="Core-binding (CB)" evidence="6">
    <location>
        <begin position="1"/>
        <end position="78"/>
    </location>
</feature>
<dbReference type="SUPFAM" id="SSF56349">
    <property type="entry name" value="DNA breaking-rejoining enzymes"/>
    <property type="match status" value="1"/>
</dbReference>
<feature type="compositionally biased region" description="Polar residues" evidence="5">
    <location>
        <begin position="299"/>
        <end position="311"/>
    </location>
</feature>
<evidence type="ECO:0000256" key="5">
    <source>
        <dbReference type="SAM" id="MobiDB-lite"/>
    </source>
</evidence>
<dbReference type="GO" id="GO:0006310">
    <property type="term" value="P:DNA recombination"/>
    <property type="evidence" value="ECO:0007669"/>
    <property type="project" value="UniProtKB-KW"/>
</dbReference>
<dbReference type="InterPro" id="IPR044068">
    <property type="entry name" value="CB"/>
</dbReference>
<dbReference type="InterPro" id="IPR004107">
    <property type="entry name" value="Integrase_SAM-like_N"/>
</dbReference>
<reference evidence="8" key="1">
    <citation type="submission" date="2018-11" db="EMBL/GenBank/DDBJ databases">
        <title>Chitinophaga lutea sp.nov., isolate from arsenic contaminated soil.</title>
        <authorList>
            <person name="Zong Y."/>
        </authorList>
    </citation>
    <scope>NUCLEOTIDE SEQUENCE [LARGE SCALE GENOMIC DNA]</scope>
    <source>
        <strain evidence="8">YLT18</strain>
    </source>
</reference>
<comment type="caution">
    <text evidence="7">The sequence shown here is derived from an EMBL/GenBank/DDBJ whole genome shotgun (WGS) entry which is preliminary data.</text>
</comment>
<dbReference type="InterPro" id="IPR010998">
    <property type="entry name" value="Integrase_recombinase_N"/>
</dbReference>
<evidence type="ECO:0000259" key="6">
    <source>
        <dbReference type="PROSITE" id="PS51900"/>
    </source>
</evidence>
<organism evidence="7 8">
    <name type="scientific">Chitinophaga barathri</name>
    <dbReference type="NCBI Taxonomy" id="1647451"/>
    <lineage>
        <taxon>Bacteria</taxon>
        <taxon>Pseudomonadati</taxon>
        <taxon>Bacteroidota</taxon>
        <taxon>Chitinophagia</taxon>
        <taxon>Chitinophagales</taxon>
        <taxon>Chitinophagaceae</taxon>
        <taxon>Chitinophaga</taxon>
    </lineage>
</organism>
<evidence type="ECO:0000256" key="1">
    <source>
        <dbReference type="ARBA" id="ARBA00022908"/>
    </source>
</evidence>
<keyword evidence="3" id="KW-0233">DNA recombination</keyword>
<gene>
    <name evidence="7" type="ORF">EG028_00670</name>
</gene>
<dbReference type="PROSITE" id="PS51900">
    <property type="entry name" value="CB"/>
    <property type="match status" value="1"/>
</dbReference>
<dbReference type="InterPro" id="IPR013762">
    <property type="entry name" value="Integrase-like_cat_sf"/>
</dbReference>
<evidence type="ECO:0000313" key="8">
    <source>
        <dbReference type="Proteomes" id="UP000279089"/>
    </source>
</evidence>
<sequence length="319" mass="36210">MSFKDYLQRNGYSAATICTYEKYLQVFIDWLGQELLHPDAVTYTELLDCMRWLQAKGCSRATVKAVLGVLRHFFDWRIAAGVGGHNPAAGVYIKGIPRRLPAGMLEMDTLQALYRDYCEQYGSTLCGRVILGLLVFQGLTVREIRRLEITDVQLREGMLQVRSGRAYNGRRLKLEAVQMRQLERCVRAHGELSKPAMRGMRLLNGHYLSGEVSKLLRALKKLHPAIKSVQQIRGSVITEWLHCYNVRQVQYMAGHKYASSTQRYQLTGLEDLQAQLEQHHPIEIGLALTATIPRHHSKLSNPYNSPRSPGTKSMGKNPC</sequence>
<dbReference type="EMBL" id="RMBX01000001">
    <property type="protein sequence ID" value="RPD42846.1"/>
    <property type="molecule type" value="Genomic_DNA"/>
</dbReference>
<dbReference type="GO" id="GO:0003677">
    <property type="term" value="F:DNA binding"/>
    <property type="evidence" value="ECO:0007669"/>
    <property type="project" value="UniProtKB-UniRule"/>
</dbReference>
<dbReference type="InterPro" id="IPR011010">
    <property type="entry name" value="DNA_brk_join_enz"/>
</dbReference>
<dbReference type="GO" id="GO:0015074">
    <property type="term" value="P:DNA integration"/>
    <property type="evidence" value="ECO:0007669"/>
    <property type="project" value="UniProtKB-KW"/>
</dbReference>
<evidence type="ECO:0000256" key="4">
    <source>
        <dbReference type="PROSITE-ProRule" id="PRU01248"/>
    </source>
</evidence>
<dbReference type="Proteomes" id="UP000279089">
    <property type="component" value="Unassembled WGS sequence"/>
</dbReference>
<evidence type="ECO:0000256" key="3">
    <source>
        <dbReference type="ARBA" id="ARBA00023172"/>
    </source>
</evidence>
<dbReference type="Pfam" id="PF02899">
    <property type="entry name" value="Phage_int_SAM_1"/>
    <property type="match status" value="1"/>
</dbReference>
<proteinExistence type="predicted"/>
<name>A0A3N4MLA2_9BACT</name>
<dbReference type="AlphaFoldDB" id="A0A3N4MLA2"/>
<keyword evidence="1" id="KW-0229">DNA integration</keyword>
<dbReference type="RefSeq" id="WP_123864490.1">
    <property type="nucleotide sequence ID" value="NZ_RMBX01000001.1"/>
</dbReference>
<evidence type="ECO:0000256" key="2">
    <source>
        <dbReference type="ARBA" id="ARBA00023125"/>
    </source>
</evidence>